<evidence type="ECO:0000256" key="1">
    <source>
        <dbReference type="SAM" id="MobiDB-lite"/>
    </source>
</evidence>
<protein>
    <submittedName>
        <fullName evidence="2">Uncharacterized protein</fullName>
    </submittedName>
</protein>
<organism evidence="2">
    <name type="scientific">Cyprideis torosa</name>
    <dbReference type="NCBI Taxonomy" id="163714"/>
    <lineage>
        <taxon>Eukaryota</taxon>
        <taxon>Metazoa</taxon>
        <taxon>Ecdysozoa</taxon>
        <taxon>Arthropoda</taxon>
        <taxon>Crustacea</taxon>
        <taxon>Oligostraca</taxon>
        <taxon>Ostracoda</taxon>
        <taxon>Podocopa</taxon>
        <taxon>Podocopida</taxon>
        <taxon>Cytherocopina</taxon>
        <taxon>Cytheroidea</taxon>
        <taxon>Cytherideidae</taxon>
        <taxon>Cyprideis</taxon>
    </lineage>
</organism>
<dbReference type="EMBL" id="OB660839">
    <property type="protein sequence ID" value="CAD7226470.1"/>
    <property type="molecule type" value="Genomic_DNA"/>
</dbReference>
<feature type="compositionally biased region" description="Basic and acidic residues" evidence="1">
    <location>
        <begin position="1"/>
        <end position="13"/>
    </location>
</feature>
<dbReference type="PANTHER" id="PTHR15245">
    <property type="entry name" value="SYMPLEKIN-RELATED"/>
    <property type="match status" value="1"/>
</dbReference>
<dbReference type="SUPFAM" id="SSF48371">
    <property type="entry name" value="ARM repeat"/>
    <property type="match status" value="1"/>
</dbReference>
<dbReference type="InterPro" id="IPR021850">
    <property type="entry name" value="Symplekin/Pta1"/>
</dbReference>
<feature type="compositionally biased region" description="Basic and acidic residues" evidence="1">
    <location>
        <begin position="734"/>
        <end position="771"/>
    </location>
</feature>
<evidence type="ECO:0000313" key="2">
    <source>
        <dbReference type="EMBL" id="CAD7226470.1"/>
    </source>
</evidence>
<dbReference type="InterPro" id="IPR022075">
    <property type="entry name" value="Symplekin_C"/>
</dbReference>
<dbReference type="AlphaFoldDB" id="A0A7R8W7P0"/>
<proteinExistence type="predicted"/>
<dbReference type="OrthoDB" id="331600at2759"/>
<accession>A0A7R8W7P0</accession>
<sequence length="803" mass="90141">MTDGKRSKFEHEGSSAGPTDWATYKERNSQIAQTERWALEGLKGGGRRCLLELVIDSLAHFPHTLPDPPSEFISAYTPLTAVGKDEHKMKVAHAMATLLVDSNLGPAFLSAGGAVDESGGDLEDFRSRSLTEGGSGLLGAGGLAPKPFAPSTEVPLTPEIKERIQAITRDLTKTESEIMVMQAVSRILDVERKLAETQNGSKRLLARRKKILSTLATEVGPDGMDLVVGYILDKTMYRMDVGIAWLFEEYSRIQGFYGLRVSDKHSQDRYNFILCSFLRPLVMREEIEHRDMGIRQLFLQAPLLTTEACDLMKTYSLDPSHAEYACATLQSLVSRRPTKALLFLTYLLDMTSHSDEKIKSTSLKTVLAIYQKSEKHRRVIEDYAQMYAQFVTLEAPPEILFGEDRGRPCPPGQEPVRKWDEESVKWCLGLFSALLPHCHDILLQISQIYSSADPEIKRQLLRILDQPFRSLPRDAPVFLRMVENSPVGAETLVSRVAHILTDKGAPPHPDLVRAMREIYRTRVDDIRFIVPVISGMTAKEVVAALPKLIKLNPVVFREVLYRLLGVNREKDYAHLKPVFTAAEFLIALHNVEADRCDVKSVIKAIQNCFGEAKIFTQEVLAVVIQNLMELDPLPTLFMRTVLQSVALYPRLQGYILNVLQRLVGKQVWKQPKQTFEGFVRCCQKLMPHTMQIVLQLPREHLRTAFEIVPDMKRVVRLNLANWKGGSIPQDISEEIQRDPEREARRRAAAEEEAKRKAAEEVAAAAKEKAEPAEPPAESEDPRPDSAEPVAVKKEEVESDGGGA</sequence>
<feature type="compositionally biased region" description="Basic and acidic residues" evidence="1">
    <location>
        <begin position="779"/>
        <end position="795"/>
    </location>
</feature>
<dbReference type="GO" id="GO:0005847">
    <property type="term" value="C:mRNA cleavage and polyadenylation specificity factor complex"/>
    <property type="evidence" value="ECO:0007669"/>
    <property type="project" value="TreeGrafter"/>
</dbReference>
<gene>
    <name evidence="2" type="ORF">CTOB1V02_LOCUS4388</name>
</gene>
<feature type="region of interest" description="Disordered" evidence="1">
    <location>
        <begin position="1"/>
        <end position="21"/>
    </location>
</feature>
<name>A0A7R8W7P0_9CRUS</name>
<dbReference type="Pfam" id="PF12295">
    <property type="entry name" value="Symplekin_C"/>
    <property type="match status" value="1"/>
</dbReference>
<feature type="region of interest" description="Disordered" evidence="1">
    <location>
        <begin position="730"/>
        <end position="803"/>
    </location>
</feature>
<dbReference type="InterPro" id="IPR016024">
    <property type="entry name" value="ARM-type_fold"/>
</dbReference>
<dbReference type="PANTHER" id="PTHR15245:SF20">
    <property type="entry name" value="SYMPLEKIN"/>
    <property type="match status" value="1"/>
</dbReference>
<reference evidence="2" key="1">
    <citation type="submission" date="2020-11" db="EMBL/GenBank/DDBJ databases">
        <authorList>
            <person name="Tran Van P."/>
        </authorList>
    </citation>
    <scope>NUCLEOTIDE SEQUENCE</scope>
</reference>